<reference evidence="1" key="2">
    <citation type="journal article" date="2023" name="PLoS ONE">
        <title>Philodulcilactobacillus myokoensis gen. nov., sp. nov., a fructophilic, acidophilic, and agar-phobic lactic acid bacterium isolated from fermented vegetable extracts.</title>
        <authorList>
            <person name="Kouya T."/>
            <person name="Ishiyama Y."/>
            <person name="Ohashi S."/>
            <person name="Kumakubo R."/>
            <person name="Yamazaki T."/>
            <person name="Otaki T."/>
        </authorList>
    </citation>
    <scope>NUCLEOTIDE SEQUENCE</scope>
    <source>
        <strain evidence="1">WR16-4</strain>
    </source>
</reference>
<dbReference type="AlphaFoldDB" id="A0A9W6ERQ3"/>
<proteinExistence type="predicted"/>
<reference evidence="1" key="1">
    <citation type="submission" date="2022-07" db="EMBL/GenBank/DDBJ databases">
        <authorList>
            <person name="Kouya T."/>
            <person name="Ishiyama Y."/>
        </authorList>
    </citation>
    <scope>NUCLEOTIDE SEQUENCE</scope>
    <source>
        <strain evidence="1">WR16-4</strain>
    </source>
</reference>
<sequence length="62" mass="7372">MYLNRRILVVSSFGCINKLARWYKEIAMQKRVTPIIDMGILKIGDHWFNSQLVNRLVNQFTM</sequence>
<organism evidence="1 2">
    <name type="scientific">Philodulcilactobacillus myokoensis</name>
    <dbReference type="NCBI Taxonomy" id="2929573"/>
    <lineage>
        <taxon>Bacteria</taxon>
        <taxon>Bacillati</taxon>
        <taxon>Bacillota</taxon>
        <taxon>Bacilli</taxon>
        <taxon>Lactobacillales</taxon>
        <taxon>Lactobacillaceae</taxon>
        <taxon>Philodulcilactobacillus</taxon>
    </lineage>
</organism>
<gene>
    <name evidence="1" type="ORF">WR164_04700</name>
</gene>
<protein>
    <submittedName>
        <fullName evidence="1">Uncharacterized protein</fullName>
    </submittedName>
</protein>
<evidence type="ECO:0000313" key="1">
    <source>
        <dbReference type="EMBL" id="GLB46491.1"/>
    </source>
</evidence>
<keyword evidence="2" id="KW-1185">Reference proteome</keyword>
<dbReference type="EMBL" id="BRPL01000002">
    <property type="protein sequence ID" value="GLB46491.1"/>
    <property type="molecule type" value="Genomic_DNA"/>
</dbReference>
<comment type="caution">
    <text evidence="1">The sequence shown here is derived from an EMBL/GenBank/DDBJ whole genome shotgun (WGS) entry which is preliminary data.</text>
</comment>
<dbReference type="Proteomes" id="UP001144204">
    <property type="component" value="Unassembled WGS sequence"/>
</dbReference>
<accession>A0A9W6ERQ3</accession>
<name>A0A9W6ERQ3_9LACO</name>
<evidence type="ECO:0000313" key="2">
    <source>
        <dbReference type="Proteomes" id="UP001144204"/>
    </source>
</evidence>